<dbReference type="InterPro" id="IPR023210">
    <property type="entry name" value="NADP_OxRdtase_dom"/>
</dbReference>
<evidence type="ECO:0000256" key="1">
    <source>
        <dbReference type="SAM" id="SignalP"/>
    </source>
</evidence>
<keyword evidence="1" id="KW-0732">Signal</keyword>
<accession>A0A2P6VF27</accession>
<dbReference type="PANTHER" id="PTHR42686">
    <property type="entry name" value="GH17980P-RELATED"/>
    <property type="match status" value="1"/>
</dbReference>
<dbReference type="EMBL" id="LHPF02000009">
    <property type="protein sequence ID" value="PSC72677.1"/>
    <property type="molecule type" value="Genomic_DNA"/>
</dbReference>
<dbReference type="GO" id="GO:0005829">
    <property type="term" value="C:cytosol"/>
    <property type="evidence" value="ECO:0007669"/>
    <property type="project" value="TreeGrafter"/>
</dbReference>
<comment type="caution">
    <text evidence="3">The sequence shown here is derived from an EMBL/GenBank/DDBJ whole genome shotgun (WGS) entry which is preliminary data.</text>
</comment>
<dbReference type="PANTHER" id="PTHR42686:SF1">
    <property type="entry name" value="GH17980P-RELATED"/>
    <property type="match status" value="1"/>
</dbReference>
<dbReference type="Pfam" id="PF00248">
    <property type="entry name" value="Aldo_ket_red"/>
    <property type="match status" value="1"/>
</dbReference>
<protein>
    <submittedName>
        <fullName evidence="3">Aldo keto reductase</fullName>
    </submittedName>
</protein>
<keyword evidence="4" id="KW-1185">Reference proteome</keyword>
<dbReference type="SUPFAM" id="SSF51430">
    <property type="entry name" value="NAD(P)-linked oxidoreductase"/>
    <property type="match status" value="1"/>
</dbReference>
<dbReference type="OrthoDB" id="48988at2759"/>
<feature type="chain" id="PRO_5015156235" evidence="1">
    <location>
        <begin position="37"/>
        <end position="409"/>
    </location>
</feature>
<dbReference type="STRING" id="554055.A0A2P6VF27"/>
<evidence type="ECO:0000313" key="4">
    <source>
        <dbReference type="Proteomes" id="UP000239649"/>
    </source>
</evidence>
<dbReference type="GO" id="GO:0016491">
    <property type="term" value="F:oxidoreductase activity"/>
    <property type="evidence" value="ECO:0007669"/>
    <property type="project" value="InterPro"/>
</dbReference>
<sequence>MRRCPPTLGAPPSPPPRASLLLAGGLLAALLASAAALTDDQRQAAFIRQYVPRGAAAGEDEPLTLSSLGLGTYLGGDDAATDEAVTAAVIQTVAQHRWNVIDTAANYRWGRAEVAVGRALQSLRALGAAQRDELFISTKAGYPPEGLLARLLEEGTITQDDVAGGSHCMAPAFLNASLHRSLDSLGLATVDLLYIHNPAESQLALLGKAAFMERLRAAFEFCESARAEGRIRAYGIATWSCFRVPPTDEHLSLLELVQLAERVGGSNHGFTYIQLPVSAGMPEAWSQTWQMVERSGSGGVAAERVTLLQAAQQLGLGVFGSGPLLQGKLVARHSLARAVEALPPLQGIEGTGPKLLQLARSTPGLLTTLVGHKAPAHVAANCALTAVPPLARAEWKGAMAALLPPRSSV</sequence>
<evidence type="ECO:0000259" key="2">
    <source>
        <dbReference type="Pfam" id="PF00248"/>
    </source>
</evidence>
<dbReference type="Gene3D" id="3.20.20.100">
    <property type="entry name" value="NADP-dependent oxidoreductase domain"/>
    <property type="match status" value="1"/>
</dbReference>
<reference evidence="3 4" key="1">
    <citation type="journal article" date="2018" name="Plant J.">
        <title>Genome sequences of Chlorella sorokiniana UTEX 1602 and Micractinium conductrix SAG 241.80: implications to maltose excretion by a green alga.</title>
        <authorList>
            <person name="Arriola M.B."/>
            <person name="Velmurugan N."/>
            <person name="Zhang Y."/>
            <person name="Plunkett M.H."/>
            <person name="Hondzo H."/>
            <person name="Barney B.M."/>
        </authorList>
    </citation>
    <scope>NUCLEOTIDE SEQUENCE [LARGE SCALE GENOMIC DNA]</scope>
    <source>
        <strain evidence="3 4">SAG 241.80</strain>
    </source>
</reference>
<gene>
    <name evidence="3" type="ORF">C2E20_3831</name>
</gene>
<proteinExistence type="predicted"/>
<feature type="domain" description="NADP-dependent oxidoreductase" evidence="2">
    <location>
        <begin position="68"/>
        <end position="240"/>
    </location>
</feature>
<dbReference type="InterPro" id="IPR036812">
    <property type="entry name" value="NAD(P)_OxRdtase_dom_sf"/>
</dbReference>
<organism evidence="3 4">
    <name type="scientific">Micractinium conductrix</name>
    <dbReference type="NCBI Taxonomy" id="554055"/>
    <lineage>
        <taxon>Eukaryota</taxon>
        <taxon>Viridiplantae</taxon>
        <taxon>Chlorophyta</taxon>
        <taxon>core chlorophytes</taxon>
        <taxon>Trebouxiophyceae</taxon>
        <taxon>Chlorellales</taxon>
        <taxon>Chlorellaceae</taxon>
        <taxon>Chlorella clade</taxon>
        <taxon>Micractinium</taxon>
    </lineage>
</organism>
<dbReference type="InterPro" id="IPR020471">
    <property type="entry name" value="AKR"/>
</dbReference>
<dbReference type="Proteomes" id="UP000239649">
    <property type="component" value="Unassembled WGS sequence"/>
</dbReference>
<evidence type="ECO:0000313" key="3">
    <source>
        <dbReference type="EMBL" id="PSC72677.1"/>
    </source>
</evidence>
<dbReference type="AlphaFoldDB" id="A0A2P6VF27"/>
<name>A0A2P6VF27_9CHLO</name>
<feature type="signal peptide" evidence="1">
    <location>
        <begin position="1"/>
        <end position="36"/>
    </location>
</feature>
<dbReference type="CDD" id="cd19099">
    <property type="entry name" value="AKR_unchar"/>
    <property type="match status" value="1"/>
</dbReference>